<reference evidence="2 3" key="1">
    <citation type="submission" date="2018-07" db="EMBL/GenBank/DDBJ databases">
        <title>A high quality draft genome assembly of the barn swallow (H. rustica rustica).</title>
        <authorList>
            <person name="Formenti G."/>
            <person name="Chiara M."/>
            <person name="Poveda L."/>
            <person name="Francoijs K.-J."/>
            <person name="Bonisoli-Alquati A."/>
            <person name="Canova L."/>
            <person name="Gianfranceschi L."/>
            <person name="Horner D.S."/>
            <person name="Saino N."/>
        </authorList>
    </citation>
    <scope>NUCLEOTIDE SEQUENCE [LARGE SCALE GENOMIC DNA]</scope>
    <source>
        <strain evidence="2">Chelidonia</strain>
        <tissue evidence="2">Blood</tissue>
    </source>
</reference>
<accession>A0A3M0L8C3</accession>
<dbReference type="GO" id="GO:0016032">
    <property type="term" value="P:viral process"/>
    <property type="evidence" value="ECO:0007669"/>
    <property type="project" value="InterPro"/>
</dbReference>
<dbReference type="GO" id="GO:0003824">
    <property type="term" value="F:catalytic activity"/>
    <property type="evidence" value="ECO:0007669"/>
    <property type="project" value="InterPro"/>
</dbReference>
<dbReference type="STRING" id="333673.A0A3M0L8C3"/>
<protein>
    <recommendedName>
        <fullName evidence="1">Endonuclease/exonuclease/phosphatase domain-containing protein</fullName>
    </recommendedName>
</protein>
<name>A0A3M0L8C3_HIRRU</name>
<dbReference type="Gene3D" id="1.10.375.10">
    <property type="entry name" value="Human Immunodeficiency Virus Type 1 Capsid Protein"/>
    <property type="match status" value="1"/>
</dbReference>
<evidence type="ECO:0000313" key="2">
    <source>
        <dbReference type="EMBL" id="RMC21625.1"/>
    </source>
</evidence>
<proteinExistence type="predicted"/>
<dbReference type="SUPFAM" id="SSF47943">
    <property type="entry name" value="Retrovirus capsid protein, N-terminal core domain"/>
    <property type="match status" value="1"/>
</dbReference>
<dbReference type="EMBL" id="QRBI01000093">
    <property type="protein sequence ID" value="RMC21625.1"/>
    <property type="molecule type" value="Genomic_DNA"/>
</dbReference>
<dbReference type="OrthoDB" id="9398000at2759"/>
<sequence length="314" mass="35784">MYINACSMGNKQEKLEAMVQHQSYDVVAITETWWDDSHSWSTALNGYKLFRTDRKGRRGGGVVLYIREAFDAMGIEANDDEVECLWVRIKGKANKADILLRVFYHIPNQEEEVDNLFYKQLENVSGSSALVLVGDFNLPDICWELHTAEKRQSRKFLECVKDNCLLQLGATHNTYQPLAWQALTELRDAVRKYGLGSAEVMQVLRYFNASLLTPFDIRSLARALFPPVEYDFFEYKWTQLAVRAVERNRTLGLGDPRRMVNTDMLMGTGNYTRADGQVGFEPLIQEQCQQTGMAALVQTIQLATPQQSFATVLA</sequence>
<keyword evidence="3" id="KW-1185">Reference proteome</keyword>
<dbReference type="InterPro" id="IPR036691">
    <property type="entry name" value="Endo/exonu/phosph_ase_sf"/>
</dbReference>
<gene>
    <name evidence="2" type="ORF">DUI87_02492</name>
</gene>
<comment type="caution">
    <text evidence="2">The sequence shown here is derived from an EMBL/GenBank/DDBJ whole genome shotgun (WGS) entry which is preliminary data.</text>
</comment>
<dbReference type="PANTHER" id="PTHR33395">
    <property type="entry name" value="TRANSCRIPTASE, PUTATIVE-RELATED-RELATED"/>
    <property type="match status" value="1"/>
</dbReference>
<dbReference type="Proteomes" id="UP000269221">
    <property type="component" value="Unassembled WGS sequence"/>
</dbReference>
<dbReference type="AlphaFoldDB" id="A0A3M0L8C3"/>
<organism evidence="2 3">
    <name type="scientific">Hirundo rustica rustica</name>
    <dbReference type="NCBI Taxonomy" id="333673"/>
    <lineage>
        <taxon>Eukaryota</taxon>
        <taxon>Metazoa</taxon>
        <taxon>Chordata</taxon>
        <taxon>Craniata</taxon>
        <taxon>Vertebrata</taxon>
        <taxon>Euteleostomi</taxon>
        <taxon>Archelosauria</taxon>
        <taxon>Archosauria</taxon>
        <taxon>Dinosauria</taxon>
        <taxon>Saurischia</taxon>
        <taxon>Theropoda</taxon>
        <taxon>Coelurosauria</taxon>
        <taxon>Aves</taxon>
        <taxon>Neognathae</taxon>
        <taxon>Neoaves</taxon>
        <taxon>Telluraves</taxon>
        <taxon>Australaves</taxon>
        <taxon>Passeriformes</taxon>
        <taxon>Sylvioidea</taxon>
        <taxon>Hirundinidae</taxon>
        <taxon>Hirundo</taxon>
    </lineage>
</organism>
<dbReference type="Pfam" id="PF03372">
    <property type="entry name" value="Exo_endo_phos"/>
    <property type="match status" value="1"/>
</dbReference>
<dbReference type="Pfam" id="PF00607">
    <property type="entry name" value="Gag_p24"/>
    <property type="match status" value="1"/>
</dbReference>
<evidence type="ECO:0000313" key="3">
    <source>
        <dbReference type="Proteomes" id="UP000269221"/>
    </source>
</evidence>
<dbReference type="SUPFAM" id="SSF56219">
    <property type="entry name" value="DNase I-like"/>
    <property type="match status" value="1"/>
</dbReference>
<dbReference type="GO" id="GO:0031012">
    <property type="term" value="C:extracellular matrix"/>
    <property type="evidence" value="ECO:0007669"/>
    <property type="project" value="TreeGrafter"/>
</dbReference>
<feature type="domain" description="Endonuclease/exonuclease/phosphatase" evidence="1">
    <location>
        <begin position="10"/>
        <end position="167"/>
    </location>
</feature>
<evidence type="ECO:0000259" key="1">
    <source>
        <dbReference type="Pfam" id="PF03372"/>
    </source>
</evidence>
<dbReference type="GO" id="GO:0061343">
    <property type="term" value="P:cell adhesion involved in heart morphogenesis"/>
    <property type="evidence" value="ECO:0007669"/>
    <property type="project" value="TreeGrafter"/>
</dbReference>
<dbReference type="GO" id="GO:0007508">
    <property type="term" value="P:larval heart development"/>
    <property type="evidence" value="ECO:0007669"/>
    <property type="project" value="TreeGrafter"/>
</dbReference>
<dbReference type="InterPro" id="IPR005135">
    <property type="entry name" value="Endo/exonuclease/phosphatase"/>
</dbReference>
<dbReference type="PANTHER" id="PTHR33395:SF22">
    <property type="entry name" value="REVERSE TRANSCRIPTASE DOMAIN-CONTAINING PROTEIN"/>
    <property type="match status" value="1"/>
</dbReference>
<dbReference type="InterPro" id="IPR008919">
    <property type="entry name" value="Retrov_capsid_N"/>
</dbReference>